<evidence type="ECO:0000313" key="2">
    <source>
        <dbReference type="Proteomes" id="UP001434737"/>
    </source>
</evidence>
<dbReference type="RefSeq" id="WP_295699122.1">
    <property type="nucleotide sequence ID" value="NZ_CP145316.1"/>
</dbReference>
<proteinExistence type="predicted"/>
<keyword evidence="1" id="KW-0328">Glycosyltransferase</keyword>
<dbReference type="GO" id="GO:0016757">
    <property type="term" value="F:glycosyltransferase activity"/>
    <property type="evidence" value="ECO:0007669"/>
    <property type="project" value="UniProtKB-KW"/>
</dbReference>
<accession>A0ABZ3F6M3</accession>
<sequence>MKCLVCERYSWKILCRDCLNDIPLTPRHRILANSIKTYSFYRYEDVALLMQSKYHLVGSRILATLAKNAAKYFFSHIYDSLESPKLTLLGLDDYPYGAYSHTGVIVRAFTKESKGVFEGCYGALKAQNNVKYAGESLQFRQDNPKGFALQKPLQDTHIVLIDDIITTGTSLNEAINVLHSYHIAFCLTLCDAR</sequence>
<evidence type="ECO:0000313" key="1">
    <source>
        <dbReference type="EMBL" id="XAM18360.1"/>
    </source>
</evidence>
<dbReference type="InterPro" id="IPR029057">
    <property type="entry name" value="PRTase-like"/>
</dbReference>
<dbReference type="SUPFAM" id="SSF53271">
    <property type="entry name" value="PRTase-like"/>
    <property type="match status" value="1"/>
</dbReference>
<protein>
    <submittedName>
        <fullName evidence="1">Phosphoribosyltransferase</fullName>
    </submittedName>
</protein>
<keyword evidence="2" id="KW-1185">Reference proteome</keyword>
<name>A0ABZ3F6M3_9HELI</name>
<dbReference type="EMBL" id="CP145316">
    <property type="protein sequence ID" value="XAM18360.1"/>
    <property type="molecule type" value="Genomic_DNA"/>
</dbReference>
<dbReference type="Proteomes" id="UP001434737">
    <property type="component" value="Chromosome"/>
</dbReference>
<gene>
    <name evidence="1" type="ORF">V3I05_01365</name>
</gene>
<reference evidence="1 2" key="1">
    <citation type="submission" date="2024-02" db="EMBL/GenBank/DDBJ databases">
        <title>Genome and pathogenicity analysis of Helicobacter mastomyrinus isolated from mice.</title>
        <authorList>
            <person name="Zhu L."/>
        </authorList>
    </citation>
    <scope>NUCLEOTIDE SEQUENCE [LARGE SCALE GENOMIC DNA]</scope>
    <source>
        <strain evidence="1 2">Hm-17</strain>
    </source>
</reference>
<keyword evidence="1" id="KW-0808">Transferase</keyword>
<dbReference type="Gene3D" id="3.40.50.2020">
    <property type="match status" value="1"/>
</dbReference>
<organism evidence="1 2">
    <name type="scientific">Helicobacter mastomyrinus</name>
    <dbReference type="NCBI Taxonomy" id="287948"/>
    <lineage>
        <taxon>Bacteria</taxon>
        <taxon>Pseudomonadati</taxon>
        <taxon>Campylobacterota</taxon>
        <taxon>Epsilonproteobacteria</taxon>
        <taxon>Campylobacterales</taxon>
        <taxon>Helicobacteraceae</taxon>
        <taxon>Helicobacter</taxon>
    </lineage>
</organism>
<dbReference type="InterPro" id="IPR000836">
    <property type="entry name" value="PRTase_dom"/>
</dbReference>
<dbReference type="CDD" id="cd06223">
    <property type="entry name" value="PRTases_typeI"/>
    <property type="match status" value="1"/>
</dbReference>